<reference evidence="3" key="1">
    <citation type="submission" date="2019-07" db="EMBL/GenBank/DDBJ databases">
        <authorList>
            <person name="Palmer J.M."/>
        </authorList>
    </citation>
    <scope>NUCLEOTIDE SEQUENCE</scope>
    <source>
        <strain evidence="3">PC9</strain>
    </source>
</reference>
<keyword evidence="2" id="KW-1133">Transmembrane helix</keyword>
<keyword evidence="4" id="KW-1185">Reference proteome</keyword>
<proteinExistence type="predicted"/>
<accession>A0A8H7DNS7</accession>
<protein>
    <submittedName>
        <fullName evidence="3">Uncharacterized protein</fullName>
    </submittedName>
</protein>
<evidence type="ECO:0000313" key="4">
    <source>
        <dbReference type="Proteomes" id="UP000623687"/>
    </source>
</evidence>
<feature type="transmembrane region" description="Helical" evidence="2">
    <location>
        <begin position="218"/>
        <end position="236"/>
    </location>
</feature>
<keyword evidence="2" id="KW-0812">Transmembrane</keyword>
<organism evidence="3 4">
    <name type="scientific">Pleurotus ostreatus</name>
    <name type="common">Oyster mushroom</name>
    <name type="synonym">White-rot fungus</name>
    <dbReference type="NCBI Taxonomy" id="5322"/>
    <lineage>
        <taxon>Eukaryota</taxon>
        <taxon>Fungi</taxon>
        <taxon>Dikarya</taxon>
        <taxon>Basidiomycota</taxon>
        <taxon>Agaricomycotina</taxon>
        <taxon>Agaricomycetes</taxon>
        <taxon>Agaricomycetidae</taxon>
        <taxon>Agaricales</taxon>
        <taxon>Pleurotineae</taxon>
        <taxon>Pleurotaceae</taxon>
        <taxon>Pleurotus</taxon>
    </lineage>
</organism>
<evidence type="ECO:0000256" key="1">
    <source>
        <dbReference type="SAM" id="MobiDB-lite"/>
    </source>
</evidence>
<evidence type="ECO:0000313" key="3">
    <source>
        <dbReference type="EMBL" id="KAF7425004.1"/>
    </source>
</evidence>
<dbReference type="VEuPathDB" id="FungiDB:PC9H_010315"/>
<keyword evidence="2" id="KW-0472">Membrane</keyword>
<feature type="region of interest" description="Disordered" evidence="1">
    <location>
        <begin position="43"/>
        <end position="90"/>
    </location>
</feature>
<feature type="compositionally biased region" description="Basic and acidic residues" evidence="1">
    <location>
        <begin position="43"/>
        <end position="70"/>
    </location>
</feature>
<dbReference type="EMBL" id="JACETU010000007">
    <property type="protein sequence ID" value="KAF7425004.1"/>
    <property type="molecule type" value="Genomic_DNA"/>
</dbReference>
<gene>
    <name evidence="3" type="ORF">PC9H_010315</name>
</gene>
<sequence>MAESSELWDAVRKLQVQIKSSNRNIQIAQRTADINAARIEHADRQRNTTHKDLHSFSRPQDVKDRTRGETPSHSTNTSPPPYDQPSTRLNSSPLFSAPLCHPDIIGVISNTGEALPGDTSSTVSIIHKTPSTSPPRRLLTLPNIAETSELELDGHTHAMNNPHRLSIHVHMVIPGWSKLTSVLSSTYLLLVSGLTNNLSVRPHVLTVPQYHALSISNFAIGVAAAIAITFLAWLYYVPVDTLDIVHPERLEELRQRMSMNL</sequence>
<dbReference type="RefSeq" id="XP_036629198.1">
    <property type="nucleotide sequence ID" value="XM_036779809.1"/>
</dbReference>
<dbReference type="GeneID" id="59380133"/>
<comment type="caution">
    <text evidence="3">The sequence shown here is derived from an EMBL/GenBank/DDBJ whole genome shotgun (WGS) entry which is preliminary data.</text>
</comment>
<dbReference type="AlphaFoldDB" id="A0A8H7DNS7"/>
<name>A0A8H7DNS7_PLEOS</name>
<evidence type="ECO:0000256" key="2">
    <source>
        <dbReference type="SAM" id="Phobius"/>
    </source>
</evidence>
<dbReference type="Proteomes" id="UP000623687">
    <property type="component" value="Unassembled WGS sequence"/>
</dbReference>